<feature type="compositionally biased region" description="Low complexity" evidence="1">
    <location>
        <begin position="489"/>
        <end position="507"/>
    </location>
</feature>
<dbReference type="EnsemblMetazoa" id="AMEM011311-RA">
    <property type="protein sequence ID" value="AMEM011311-PA"/>
    <property type="gene ID" value="AMEM011311"/>
</dbReference>
<feature type="compositionally biased region" description="Low complexity" evidence="1">
    <location>
        <begin position="449"/>
        <end position="466"/>
    </location>
</feature>
<dbReference type="VEuPathDB" id="VectorBase:AMEM011311"/>
<dbReference type="VEuPathDB" id="VectorBase:AMEM21_003790"/>
<evidence type="ECO:0000256" key="1">
    <source>
        <dbReference type="SAM" id="MobiDB-lite"/>
    </source>
</evidence>
<proteinExistence type="predicted"/>
<dbReference type="AlphaFoldDB" id="A0A182V9U6"/>
<dbReference type="Proteomes" id="UP000075903">
    <property type="component" value="Unassembled WGS sequence"/>
</dbReference>
<organism evidence="2 3">
    <name type="scientific">Anopheles merus</name>
    <name type="common">Mosquito</name>
    <dbReference type="NCBI Taxonomy" id="30066"/>
    <lineage>
        <taxon>Eukaryota</taxon>
        <taxon>Metazoa</taxon>
        <taxon>Ecdysozoa</taxon>
        <taxon>Arthropoda</taxon>
        <taxon>Hexapoda</taxon>
        <taxon>Insecta</taxon>
        <taxon>Pterygota</taxon>
        <taxon>Neoptera</taxon>
        <taxon>Endopterygota</taxon>
        <taxon>Diptera</taxon>
        <taxon>Nematocera</taxon>
        <taxon>Culicoidea</taxon>
        <taxon>Culicidae</taxon>
        <taxon>Anophelinae</taxon>
        <taxon>Anopheles</taxon>
    </lineage>
</organism>
<dbReference type="PANTHER" id="PTHR35249">
    <property type="entry name" value="DYNEIN REGULATORY COMPLEX SUBUNIT 7"/>
    <property type="match status" value="1"/>
</dbReference>
<feature type="compositionally biased region" description="Low complexity" evidence="1">
    <location>
        <begin position="415"/>
        <end position="425"/>
    </location>
</feature>
<evidence type="ECO:0000313" key="2">
    <source>
        <dbReference type="EnsemblMetazoa" id="AMEM011311-PA"/>
    </source>
</evidence>
<sequence length="525" mass="56245">MATVIPATAVCGPRRFHRRNHPPANKPVQFHSFVRTRHTQPLEMSTRVSSISANVADILIKKLRDKRAQARELRIPPPTPTKQPSVRFSPELSVELRPGNETLEAMKRKLGVIDTCFPAYHQPPVDVQDGEDAVEYPDTYRTLSSKEKLVLLFAENFRQQYREKFPNRQPLVLAPPNECGVQKFVCTTLRSSVLLFPDLIGSWQEIAAFVADYIVYEPLVDQVNMFASASDAPYLRLRIRVRSSVPAPANALPAVAVCSCRSALSLMLLSRYLNCITCMAVTLGSLQASSHFRNFSPCSTASAELRMSATATDCCPWLESSDVSLFASSAPVVVASPFASSPVSSSPPPPFSSVSAVPVVGLMEPPCTTIASSGGGGDGAALLVVEHRSLLLPLKRMLSSASFASVDEQRRRFSPARFRSSSGAGVTLPWSGSSSAVTRGPSAMRAARSSSSSSSSSISSSSCSSSPLRPPQASVEVASTTAVTDDFASRSSPSSSAAASSSSFARSSEVRTGRSNRSPPPSRDP</sequence>
<dbReference type="PANTHER" id="PTHR35249:SF2">
    <property type="entry name" value="DYNEIN REGULATORY COMPLEX SUBUNIT 7"/>
    <property type="match status" value="1"/>
</dbReference>
<reference evidence="2" key="1">
    <citation type="submission" date="2020-05" db="UniProtKB">
        <authorList>
            <consortium name="EnsemblMetazoa"/>
        </authorList>
    </citation>
    <scope>IDENTIFICATION</scope>
    <source>
        <strain evidence="2">MAF</strain>
    </source>
</reference>
<evidence type="ECO:0000313" key="3">
    <source>
        <dbReference type="Proteomes" id="UP000075903"/>
    </source>
</evidence>
<dbReference type="GO" id="GO:0030317">
    <property type="term" value="P:flagellated sperm motility"/>
    <property type="evidence" value="ECO:0007669"/>
    <property type="project" value="TreeGrafter"/>
</dbReference>
<protein>
    <submittedName>
        <fullName evidence="2">Uncharacterized protein</fullName>
    </submittedName>
</protein>
<dbReference type="GO" id="GO:0031514">
    <property type="term" value="C:motile cilium"/>
    <property type="evidence" value="ECO:0007669"/>
    <property type="project" value="TreeGrafter"/>
</dbReference>
<dbReference type="InterPro" id="IPR033551">
    <property type="entry name" value="DRC7/lobo"/>
</dbReference>
<accession>A0A182V9U6</accession>
<feature type="region of interest" description="Disordered" evidence="1">
    <location>
        <begin position="414"/>
        <end position="525"/>
    </location>
</feature>
<keyword evidence="3" id="KW-1185">Reference proteome</keyword>
<name>A0A182V9U6_ANOME</name>